<dbReference type="EMBL" id="JABEQF010000025">
    <property type="protein sequence ID" value="MBB2191868.1"/>
    <property type="molecule type" value="Genomic_DNA"/>
</dbReference>
<keyword evidence="3" id="KW-1185">Reference proteome</keyword>
<comment type="caution">
    <text evidence="2">The sequence shown here is derived from an EMBL/GenBank/DDBJ whole genome shotgun (WGS) entry which is preliminary data.</text>
</comment>
<dbReference type="InterPro" id="IPR003768">
    <property type="entry name" value="ScpA"/>
</dbReference>
<evidence type="ECO:0000313" key="2">
    <source>
        <dbReference type="EMBL" id="MBB2191868.1"/>
    </source>
</evidence>
<dbReference type="PANTHER" id="PTHR33969">
    <property type="entry name" value="SEGREGATION AND CONDENSATION PROTEIN A"/>
    <property type="match status" value="1"/>
</dbReference>
<evidence type="ECO:0000256" key="1">
    <source>
        <dbReference type="ARBA" id="ARBA00044777"/>
    </source>
</evidence>
<dbReference type="Pfam" id="PF02616">
    <property type="entry name" value="SMC_ScpA"/>
    <property type="match status" value="1"/>
</dbReference>
<gene>
    <name evidence="2" type="ORF">HLH34_18200</name>
</gene>
<accession>A0A7W4JVW0</accession>
<proteinExistence type="predicted"/>
<reference evidence="2 3" key="1">
    <citation type="submission" date="2020-04" db="EMBL/GenBank/DDBJ databases">
        <title>Description of novel Gluconacetobacter.</title>
        <authorList>
            <person name="Sombolestani A."/>
        </authorList>
    </citation>
    <scope>NUCLEOTIDE SEQUENCE [LARGE SCALE GENOMIC DNA]</scope>
    <source>
        <strain evidence="2 3">LMG 21311</strain>
    </source>
</reference>
<dbReference type="Gene3D" id="6.10.250.2410">
    <property type="match status" value="1"/>
</dbReference>
<name>A0A7W4JVW0_9PROT</name>
<dbReference type="AlphaFoldDB" id="A0A7W4JVW0"/>
<dbReference type="Proteomes" id="UP000555756">
    <property type="component" value="Unassembled WGS sequence"/>
</dbReference>
<protein>
    <recommendedName>
        <fullName evidence="1">Segregation and condensation protein A</fullName>
    </recommendedName>
</protein>
<dbReference type="PANTHER" id="PTHR33969:SF2">
    <property type="entry name" value="SEGREGATION AND CONDENSATION PROTEIN A"/>
    <property type="match status" value="1"/>
</dbReference>
<evidence type="ECO:0000313" key="3">
    <source>
        <dbReference type="Proteomes" id="UP000555756"/>
    </source>
</evidence>
<sequence length="233" mass="24989">MPELHLQGYDGPLDLLLDLAERQHIDLGVMSVAALADQFAAGFAAAQHQVPLAQRAEWVIWAARLVLLRARLMFAAPEEQAAAEQEAQRTAAQLEELLRMRAAADWLTRRPQLGQEVFARPADPQEPAGARRAGSYFDLVAACLTVIEHGAAEAAPAALQVRSLALWSVSAALARIRAVLESGKAGQGWQQFLPALPDGPDLALRRRAALAGTFVAALELARAGEVDLDALTP</sequence>
<organism evidence="2 3">
    <name type="scientific">Gluconacetobacter azotocaptans</name>
    <dbReference type="NCBI Taxonomy" id="142834"/>
    <lineage>
        <taxon>Bacteria</taxon>
        <taxon>Pseudomonadati</taxon>
        <taxon>Pseudomonadota</taxon>
        <taxon>Alphaproteobacteria</taxon>
        <taxon>Acetobacterales</taxon>
        <taxon>Acetobacteraceae</taxon>
        <taxon>Gluconacetobacter</taxon>
    </lineage>
</organism>